<gene>
    <name evidence="2" type="ORF">EYF80_035867</name>
</gene>
<evidence type="ECO:0000313" key="2">
    <source>
        <dbReference type="EMBL" id="TNN53890.1"/>
    </source>
</evidence>
<name>A0A4Z2GKZ5_9TELE</name>
<feature type="region of interest" description="Disordered" evidence="1">
    <location>
        <begin position="70"/>
        <end position="92"/>
    </location>
</feature>
<sequence length="247" mass="26579">MFVRSGMREVVVAGHMREAGPDGQIPARTLMGSSVGRRQRSVLWGVGNTEKPPLTARFPAAQLSEALSFRPRGEGSAGQRVGGSAGRAAAGWRTGQDGGTGYKGISLYGHALDWHGPAVLSCVASYQWGQRSHQRPGGPFEEQELMRLHWEATYWFNGATNTPKSPSQPSQSSNSTERNRRLGKDANTALAKSDQLEFLQTSAVRAEGEMSKARCHMAKDCEPTVGSLGGDGYLPVNTQGCNTNQDM</sequence>
<keyword evidence="3" id="KW-1185">Reference proteome</keyword>
<dbReference type="EMBL" id="SRLO01000502">
    <property type="protein sequence ID" value="TNN53890.1"/>
    <property type="molecule type" value="Genomic_DNA"/>
</dbReference>
<evidence type="ECO:0000256" key="1">
    <source>
        <dbReference type="SAM" id="MobiDB-lite"/>
    </source>
</evidence>
<comment type="caution">
    <text evidence="2">The sequence shown here is derived from an EMBL/GenBank/DDBJ whole genome shotgun (WGS) entry which is preliminary data.</text>
</comment>
<organism evidence="2 3">
    <name type="scientific">Liparis tanakae</name>
    <name type="common">Tanaka's snailfish</name>
    <dbReference type="NCBI Taxonomy" id="230148"/>
    <lineage>
        <taxon>Eukaryota</taxon>
        <taxon>Metazoa</taxon>
        <taxon>Chordata</taxon>
        <taxon>Craniata</taxon>
        <taxon>Vertebrata</taxon>
        <taxon>Euteleostomi</taxon>
        <taxon>Actinopterygii</taxon>
        <taxon>Neopterygii</taxon>
        <taxon>Teleostei</taxon>
        <taxon>Neoteleostei</taxon>
        <taxon>Acanthomorphata</taxon>
        <taxon>Eupercaria</taxon>
        <taxon>Perciformes</taxon>
        <taxon>Cottioidei</taxon>
        <taxon>Cottales</taxon>
        <taxon>Liparidae</taxon>
        <taxon>Liparis</taxon>
    </lineage>
</organism>
<dbReference type="Proteomes" id="UP000314294">
    <property type="component" value="Unassembled WGS sequence"/>
</dbReference>
<proteinExistence type="predicted"/>
<protein>
    <submittedName>
        <fullName evidence="2">Uncharacterized protein</fullName>
    </submittedName>
</protein>
<feature type="compositionally biased region" description="Low complexity" evidence="1">
    <location>
        <begin position="160"/>
        <end position="176"/>
    </location>
</feature>
<dbReference type="AlphaFoldDB" id="A0A4Z2GKZ5"/>
<evidence type="ECO:0000313" key="3">
    <source>
        <dbReference type="Proteomes" id="UP000314294"/>
    </source>
</evidence>
<feature type="region of interest" description="Disordered" evidence="1">
    <location>
        <begin position="159"/>
        <end position="182"/>
    </location>
</feature>
<reference evidence="2 3" key="1">
    <citation type="submission" date="2019-03" db="EMBL/GenBank/DDBJ databases">
        <title>First draft genome of Liparis tanakae, snailfish: a comprehensive survey of snailfish specific genes.</title>
        <authorList>
            <person name="Kim W."/>
            <person name="Song I."/>
            <person name="Jeong J.-H."/>
            <person name="Kim D."/>
            <person name="Kim S."/>
            <person name="Ryu S."/>
            <person name="Song J.Y."/>
            <person name="Lee S.K."/>
        </authorList>
    </citation>
    <scope>NUCLEOTIDE SEQUENCE [LARGE SCALE GENOMIC DNA]</scope>
    <source>
        <tissue evidence="2">Muscle</tissue>
    </source>
</reference>
<accession>A0A4Z2GKZ5</accession>